<sequence>MALFEPWAKFSFRPFPRPPSVDLEIINDEGLCKSLVALVGCLGAAYVADGLLGVEALGWTVGSAIPR</sequence>
<comment type="caution">
    <text evidence="1">The sequence shown here is derived from an EMBL/GenBank/DDBJ whole genome shotgun (WGS) entry which is preliminary data.</text>
</comment>
<dbReference type="EMBL" id="JAVLSF010000001">
    <property type="protein sequence ID" value="MDR9771594.1"/>
    <property type="molecule type" value="Genomic_DNA"/>
</dbReference>
<evidence type="ECO:0000313" key="1">
    <source>
        <dbReference type="EMBL" id="MDR9771594.1"/>
    </source>
</evidence>
<organism evidence="1 4">
    <name type="scientific">Rhizobium hidalgonense</name>
    <dbReference type="NCBI Taxonomy" id="1538159"/>
    <lineage>
        <taxon>Bacteria</taxon>
        <taxon>Pseudomonadati</taxon>
        <taxon>Pseudomonadota</taxon>
        <taxon>Alphaproteobacteria</taxon>
        <taxon>Hyphomicrobiales</taxon>
        <taxon>Rhizobiaceae</taxon>
        <taxon>Rhizobium/Agrobacterium group</taxon>
        <taxon>Rhizobium</taxon>
    </lineage>
</organism>
<accession>A0A2A6KL09</accession>
<gene>
    <name evidence="2" type="ORF">CO674_01815</name>
    <name evidence="1" type="ORF">RJJ65_02750</name>
</gene>
<name>A0A2A6KL09_9HYPH</name>
<dbReference type="RefSeq" id="WP_003564392.1">
    <property type="nucleotide sequence ID" value="NZ_CP054027.1"/>
</dbReference>
<reference evidence="2 3" key="1">
    <citation type="submission" date="2017-09" db="EMBL/GenBank/DDBJ databases">
        <title>Comparative genomics of rhizobia isolated from Phaseolus vulgaris in China.</title>
        <authorList>
            <person name="Tong W."/>
        </authorList>
    </citation>
    <scope>NUCLEOTIDE SEQUENCE [LARGE SCALE GENOMIC DNA]</scope>
    <source>
        <strain evidence="2 3">FH14</strain>
    </source>
</reference>
<dbReference type="AlphaFoldDB" id="A0A2A6KL09"/>
<evidence type="ECO:0000313" key="2">
    <source>
        <dbReference type="EMBL" id="PDT25566.1"/>
    </source>
</evidence>
<dbReference type="EMBL" id="NWSY01000001">
    <property type="protein sequence ID" value="PDT25566.1"/>
    <property type="molecule type" value="Genomic_DNA"/>
</dbReference>
<reference evidence="1" key="2">
    <citation type="submission" date="2023-04" db="EMBL/GenBank/DDBJ databases">
        <title>Genomic characterization of faba bean (Vicia faba) microsymbionts in Mexican soils.</title>
        <authorList>
            <person name="Rivera Orduna F.N."/>
            <person name="Guevara-Luna J."/>
            <person name="Yan J."/>
            <person name="Arroyo-Herrera I."/>
            <person name="Li Y."/>
            <person name="Vasquez-Murrieta M.S."/>
            <person name="Wang E.T."/>
        </authorList>
    </citation>
    <scope>NUCLEOTIDE SEQUENCE</scope>
    <source>
        <strain evidence="1">CH26</strain>
    </source>
</reference>
<protein>
    <submittedName>
        <fullName evidence="1">Uncharacterized protein</fullName>
    </submittedName>
</protein>
<dbReference type="Proteomes" id="UP000219914">
    <property type="component" value="Unassembled WGS sequence"/>
</dbReference>
<proteinExistence type="predicted"/>
<keyword evidence="3" id="KW-1185">Reference proteome</keyword>
<evidence type="ECO:0000313" key="4">
    <source>
        <dbReference type="Proteomes" id="UP001268610"/>
    </source>
</evidence>
<dbReference type="Proteomes" id="UP001268610">
    <property type="component" value="Unassembled WGS sequence"/>
</dbReference>
<evidence type="ECO:0000313" key="3">
    <source>
        <dbReference type="Proteomes" id="UP000219914"/>
    </source>
</evidence>